<evidence type="ECO:0000313" key="2">
    <source>
        <dbReference type="Proteomes" id="UP000305067"/>
    </source>
</evidence>
<proteinExistence type="predicted"/>
<gene>
    <name evidence="1" type="ORF">BDV98DRAFT_594349</name>
</gene>
<evidence type="ECO:0000313" key="1">
    <source>
        <dbReference type="EMBL" id="TFL00179.1"/>
    </source>
</evidence>
<dbReference type="EMBL" id="ML178830">
    <property type="protein sequence ID" value="TFL00179.1"/>
    <property type="molecule type" value="Genomic_DNA"/>
</dbReference>
<dbReference type="AlphaFoldDB" id="A0A5C3QIX3"/>
<organism evidence="1 2">
    <name type="scientific">Pterulicium gracile</name>
    <dbReference type="NCBI Taxonomy" id="1884261"/>
    <lineage>
        <taxon>Eukaryota</taxon>
        <taxon>Fungi</taxon>
        <taxon>Dikarya</taxon>
        <taxon>Basidiomycota</taxon>
        <taxon>Agaricomycotina</taxon>
        <taxon>Agaricomycetes</taxon>
        <taxon>Agaricomycetidae</taxon>
        <taxon>Agaricales</taxon>
        <taxon>Pleurotineae</taxon>
        <taxon>Pterulaceae</taxon>
        <taxon>Pterulicium</taxon>
    </lineage>
</organism>
<name>A0A5C3QIX3_9AGAR</name>
<keyword evidence="2" id="KW-1185">Reference proteome</keyword>
<evidence type="ECO:0008006" key="3">
    <source>
        <dbReference type="Google" id="ProtNLM"/>
    </source>
</evidence>
<protein>
    <recommendedName>
        <fullName evidence="3">F-box domain-containing protein</fullName>
    </recommendedName>
</protein>
<sequence length="265" mass="30036">MDYLSIQTTGPQYIDHAALPEAHSATLPSLKCFRLNFRQVNLVSRRLAQRINAPNLERLEVTHVSMDDLKSVDAFIRTSARSFVTVFSIKQLSDLSNDEYPDVQLCDILLPILRNLPALHRLYIYHIHDPLNFTPLFDTLIRAQNDQQPPCPQLKELHLAGNGVRSSAHALQDWVENRLGSSEPAASPTSRPLRLSRSAVLQAIYLQEVWLIDIEDFTDQTNEFGQRERNPTTVAPLSRLLEAEKAGVLKYGVSIGSWDDGWEIR</sequence>
<dbReference type="SUPFAM" id="SSF52047">
    <property type="entry name" value="RNI-like"/>
    <property type="match status" value="1"/>
</dbReference>
<accession>A0A5C3QIX3</accession>
<dbReference type="Proteomes" id="UP000305067">
    <property type="component" value="Unassembled WGS sequence"/>
</dbReference>
<reference evidence="1 2" key="1">
    <citation type="journal article" date="2019" name="Nat. Ecol. Evol.">
        <title>Megaphylogeny resolves global patterns of mushroom evolution.</title>
        <authorList>
            <person name="Varga T."/>
            <person name="Krizsan K."/>
            <person name="Foldi C."/>
            <person name="Dima B."/>
            <person name="Sanchez-Garcia M."/>
            <person name="Sanchez-Ramirez S."/>
            <person name="Szollosi G.J."/>
            <person name="Szarkandi J.G."/>
            <person name="Papp V."/>
            <person name="Albert L."/>
            <person name="Andreopoulos W."/>
            <person name="Angelini C."/>
            <person name="Antonin V."/>
            <person name="Barry K.W."/>
            <person name="Bougher N.L."/>
            <person name="Buchanan P."/>
            <person name="Buyck B."/>
            <person name="Bense V."/>
            <person name="Catcheside P."/>
            <person name="Chovatia M."/>
            <person name="Cooper J."/>
            <person name="Damon W."/>
            <person name="Desjardin D."/>
            <person name="Finy P."/>
            <person name="Geml J."/>
            <person name="Haridas S."/>
            <person name="Hughes K."/>
            <person name="Justo A."/>
            <person name="Karasinski D."/>
            <person name="Kautmanova I."/>
            <person name="Kiss B."/>
            <person name="Kocsube S."/>
            <person name="Kotiranta H."/>
            <person name="LaButti K.M."/>
            <person name="Lechner B.E."/>
            <person name="Liimatainen K."/>
            <person name="Lipzen A."/>
            <person name="Lukacs Z."/>
            <person name="Mihaltcheva S."/>
            <person name="Morgado L.N."/>
            <person name="Niskanen T."/>
            <person name="Noordeloos M.E."/>
            <person name="Ohm R.A."/>
            <person name="Ortiz-Santana B."/>
            <person name="Ovrebo C."/>
            <person name="Racz N."/>
            <person name="Riley R."/>
            <person name="Savchenko A."/>
            <person name="Shiryaev A."/>
            <person name="Soop K."/>
            <person name="Spirin V."/>
            <person name="Szebenyi C."/>
            <person name="Tomsovsky M."/>
            <person name="Tulloss R.E."/>
            <person name="Uehling J."/>
            <person name="Grigoriev I.V."/>
            <person name="Vagvolgyi C."/>
            <person name="Papp T."/>
            <person name="Martin F.M."/>
            <person name="Miettinen O."/>
            <person name="Hibbett D.S."/>
            <person name="Nagy L.G."/>
        </authorList>
    </citation>
    <scope>NUCLEOTIDE SEQUENCE [LARGE SCALE GENOMIC DNA]</scope>
    <source>
        <strain evidence="1 2">CBS 309.79</strain>
    </source>
</reference>